<reference evidence="13" key="2">
    <citation type="journal article" date="2022" name="Syst. Appl. Microbiol.">
        <title>Physiological and genomic characterisation of Luteimonas fraxinea sp. nov., a bacterial species associated with trees tolerant to ash dieback.</title>
        <authorList>
            <person name="Ulrich K."/>
            <person name="Becker R."/>
            <person name="Behrendt U."/>
            <person name="Kube M."/>
            <person name="Schneck V."/>
            <person name="Ulrich A."/>
        </authorList>
    </citation>
    <scope>NUCLEOTIDE SEQUENCE</scope>
    <source>
        <strain evidence="13">A1P009</strain>
    </source>
</reference>
<evidence type="ECO:0000256" key="5">
    <source>
        <dbReference type="ARBA" id="ARBA00022519"/>
    </source>
</evidence>
<evidence type="ECO:0000256" key="7">
    <source>
        <dbReference type="ARBA" id="ARBA00022989"/>
    </source>
</evidence>
<feature type="domain" description="AprE-like beta-barrel" evidence="12">
    <location>
        <begin position="277"/>
        <end position="369"/>
    </location>
</feature>
<dbReference type="InterPro" id="IPR050739">
    <property type="entry name" value="MFP"/>
</dbReference>
<evidence type="ECO:0000256" key="3">
    <source>
        <dbReference type="ARBA" id="ARBA00022448"/>
    </source>
</evidence>
<evidence type="ECO:0000313" key="14">
    <source>
        <dbReference type="Proteomes" id="UP001430360"/>
    </source>
</evidence>
<evidence type="ECO:0000259" key="11">
    <source>
        <dbReference type="Pfam" id="PF25917"/>
    </source>
</evidence>
<feature type="coiled-coil region" evidence="10">
    <location>
        <begin position="186"/>
        <end position="213"/>
    </location>
</feature>
<keyword evidence="3 9" id="KW-0813">Transport</keyword>
<dbReference type="PANTHER" id="PTHR30386">
    <property type="entry name" value="MEMBRANE FUSION SUBUNIT OF EMRAB-TOLC MULTIDRUG EFFLUX PUMP"/>
    <property type="match status" value="1"/>
</dbReference>
<dbReference type="InterPro" id="IPR058982">
    <property type="entry name" value="Beta-barrel_AprE"/>
</dbReference>
<protein>
    <recommendedName>
        <fullName evidence="9">Membrane fusion protein (MFP) family protein</fullName>
    </recommendedName>
</protein>
<dbReference type="SUPFAM" id="SSF111369">
    <property type="entry name" value="HlyD-like secretion proteins"/>
    <property type="match status" value="1"/>
</dbReference>
<keyword evidence="10" id="KW-0175">Coiled coil</keyword>
<evidence type="ECO:0000313" key="13">
    <source>
        <dbReference type="EMBL" id="MCD9096128.1"/>
    </source>
</evidence>
<feature type="domain" description="Multidrug resistance protein MdtA-like barrel-sandwich hybrid" evidence="11">
    <location>
        <begin position="66"/>
        <end position="261"/>
    </location>
</feature>
<dbReference type="Pfam" id="PF25917">
    <property type="entry name" value="BSH_RND"/>
    <property type="match status" value="1"/>
</dbReference>
<comment type="subcellular location">
    <subcellularLocation>
        <location evidence="1 9">Cell inner membrane</location>
        <topology evidence="1 9">Single-pass membrane protein</topology>
    </subcellularLocation>
</comment>
<dbReference type="EMBL" id="JAJQKU010000001">
    <property type="protein sequence ID" value="MCD9096128.1"/>
    <property type="molecule type" value="Genomic_DNA"/>
</dbReference>
<dbReference type="InterPro" id="IPR010129">
    <property type="entry name" value="T1SS_HlyD"/>
</dbReference>
<evidence type="ECO:0000256" key="1">
    <source>
        <dbReference type="ARBA" id="ARBA00004377"/>
    </source>
</evidence>
<dbReference type="NCBIfam" id="TIGR01843">
    <property type="entry name" value="type_I_hlyD"/>
    <property type="match status" value="1"/>
</dbReference>
<evidence type="ECO:0000256" key="2">
    <source>
        <dbReference type="ARBA" id="ARBA00009477"/>
    </source>
</evidence>
<organism evidence="13 14">
    <name type="scientific">Luteimonas fraxinea</name>
    <dbReference type="NCBI Taxonomy" id="2901869"/>
    <lineage>
        <taxon>Bacteria</taxon>
        <taxon>Pseudomonadati</taxon>
        <taxon>Pseudomonadota</taxon>
        <taxon>Gammaproteobacteria</taxon>
        <taxon>Lysobacterales</taxon>
        <taxon>Lysobacteraceae</taxon>
        <taxon>Luteimonas</taxon>
    </lineage>
</organism>
<dbReference type="Proteomes" id="UP001430360">
    <property type="component" value="Unassembled WGS sequence"/>
</dbReference>
<keyword evidence="4 9" id="KW-1003">Cell membrane</keyword>
<accession>A0ABS8U9F1</accession>
<dbReference type="PANTHER" id="PTHR30386:SF26">
    <property type="entry name" value="TRANSPORT PROTEIN COMB"/>
    <property type="match status" value="1"/>
</dbReference>
<gene>
    <name evidence="13" type="ORF">LTT95_04160</name>
</gene>
<evidence type="ECO:0000256" key="8">
    <source>
        <dbReference type="ARBA" id="ARBA00023136"/>
    </source>
</evidence>
<comment type="caution">
    <text evidence="13">The sequence shown here is derived from an EMBL/GenBank/DDBJ whole genome shotgun (WGS) entry which is preliminary data.</text>
</comment>
<keyword evidence="6" id="KW-0812">Transmembrane</keyword>
<dbReference type="RefSeq" id="WP_232134603.1">
    <property type="nucleotide sequence ID" value="NZ_CP089507.1"/>
</dbReference>
<evidence type="ECO:0000259" key="12">
    <source>
        <dbReference type="Pfam" id="PF26002"/>
    </source>
</evidence>
<keyword evidence="14" id="KW-1185">Reference proteome</keyword>
<keyword evidence="8" id="KW-0472">Membrane</keyword>
<name>A0ABS8U9F1_9GAMM</name>
<dbReference type="InterPro" id="IPR058625">
    <property type="entry name" value="MdtA-like_BSH"/>
</dbReference>
<dbReference type="PRINTS" id="PR01490">
    <property type="entry name" value="RTXTOXIND"/>
</dbReference>
<evidence type="ECO:0000256" key="10">
    <source>
        <dbReference type="SAM" id="Coils"/>
    </source>
</evidence>
<proteinExistence type="inferred from homology"/>
<evidence type="ECO:0000256" key="4">
    <source>
        <dbReference type="ARBA" id="ARBA00022475"/>
    </source>
</evidence>
<sequence length="391" mass="42858">MSDELHGSMGLERARAPLASKVVWATVACLLVLLAWAAAFELDEVTTGTGRVVPTSREQVVQSLEGGILARLHVREGDVVEPGQVLAHLDPTLAEATVEESASRMRATLAKSARLQAEVGGGALEFPDEVQNDPLLVRAETALYQSRRDSLLETTAGLGRALSLINQEISLTAPLVERGAASNVELLRLRRQANELQNKLTDLRTQYLVTAREELATANAQVLEYQSVTRGRSDALRRSTIVSPVKGIVKNVEVTTVGGVIPPNGKLMEIVPLDDKLLIETRVSPRDVAFLHPGQRAMVKITAYDYHIYGGLEGQVALISPDTIQDEVKPEVYYYRVFVRTERDHLLNSAGRQFHIFPGMVATADIHTGSKTIMSYLMKPLNRAGEALRER</sequence>
<comment type="similarity">
    <text evidence="2 9">Belongs to the membrane fusion protein (MFP) (TC 8.A.1) family.</text>
</comment>
<reference evidence="13" key="1">
    <citation type="submission" date="2021-12" db="EMBL/GenBank/DDBJ databases">
        <authorList>
            <person name="Ulrich A."/>
        </authorList>
    </citation>
    <scope>NUCLEOTIDE SEQUENCE</scope>
    <source>
        <strain evidence="13">A1P009</strain>
    </source>
</reference>
<keyword evidence="7" id="KW-1133">Transmembrane helix</keyword>
<keyword evidence="5 9" id="KW-0997">Cell inner membrane</keyword>
<evidence type="ECO:0000256" key="6">
    <source>
        <dbReference type="ARBA" id="ARBA00022692"/>
    </source>
</evidence>
<dbReference type="Gene3D" id="2.40.30.170">
    <property type="match status" value="1"/>
</dbReference>
<dbReference type="Pfam" id="PF26002">
    <property type="entry name" value="Beta-barrel_AprE"/>
    <property type="match status" value="1"/>
</dbReference>
<evidence type="ECO:0000256" key="9">
    <source>
        <dbReference type="RuleBase" id="RU365093"/>
    </source>
</evidence>
<dbReference type="Gene3D" id="2.40.50.100">
    <property type="match status" value="1"/>
</dbReference>